<dbReference type="InterPro" id="IPR005494">
    <property type="entry name" value="GSPS_pre-ATP-grasp-like_dom"/>
</dbReference>
<proteinExistence type="predicted"/>
<dbReference type="GO" id="GO:0005524">
    <property type="term" value="F:ATP binding"/>
    <property type="evidence" value="ECO:0007669"/>
    <property type="project" value="UniProtKB-KW"/>
</dbReference>
<evidence type="ECO:0000256" key="4">
    <source>
        <dbReference type="ARBA" id="ARBA00022840"/>
    </source>
</evidence>
<dbReference type="GO" id="GO:0046872">
    <property type="term" value="F:metal ion binding"/>
    <property type="evidence" value="ECO:0007669"/>
    <property type="project" value="UniProtKB-KW"/>
</dbReference>
<sequence length="125" mass="13207">MGARRQLGAKADALARGANITIVERGAAAARTEGLYDGPEVFRAFHPLPVFDGMRPVVGSWIVVGRPCGIGIREDAMAITGTDRASCLTPSREAERFGEGQSSDARTFFPTLTAKPALCASANRT</sequence>
<evidence type="ECO:0000256" key="3">
    <source>
        <dbReference type="ARBA" id="ARBA00022741"/>
    </source>
</evidence>
<organism evidence="7 8">
    <name type="scientific">Lichenibacterium minor</name>
    <dbReference type="NCBI Taxonomy" id="2316528"/>
    <lineage>
        <taxon>Bacteria</taxon>
        <taxon>Pseudomonadati</taxon>
        <taxon>Pseudomonadota</taxon>
        <taxon>Alphaproteobacteria</taxon>
        <taxon>Hyphomicrobiales</taxon>
        <taxon>Lichenihabitantaceae</taxon>
        <taxon>Lichenibacterium</taxon>
    </lineage>
</organism>
<reference evidence="7 8" key="1">
    <citation type="submission" date="2018-12" db="EMBL/GenBank/DDBJ databases">
        <authorList>
            <person name="Grouzdev D.S."/>
            <person name="Krutkina M.S."/>
        </authorList>
    </citation>
    <scope>NUCLEOTIDE SEQUENCE [LARGE SCALE GENOMIC DNA]</scope>
    <source>
        <strain evidence="7 8">RmlP026</strain>
    </source>
</reference>
<keyword evidence="4" id="KW-0067">ATP-binding</keyword>
<dbReference type="GO" id="GO:0016874">
    <property type="term" value="F:ligase activity"/>
    <property type="evidence" value="ECO:0007669"/>
    <property type="project" value="UniProtKB-KW"/>
</dbReference>
<keyword evidence="2" id="KW-0479">Metal-binding</keyword>
<dbReference type="AlphaFoldDB" id="A0A4Q2UB73"/>
<dbReference type="OrthoDB" id="9765517at2"/>
<evidence type="ECO:0000256" key="1">
    <source>
        <dbReference type="ARBA" id="ARBA00022598"/>
    </source>
</evidence>
<gene>
    <name evidence="7" type="ORF">D3273_09005</name>
</gene>
<evidence type="ECO:0000259" key="6">
    <source>
        <dbReference type="Pfam" id="PF03738"/>
    </source>
</evidence>
<evidence type="ECO:0000313" key="7">
    <source>
        <dbReference type="EMBL" id="RYC32326.1"/>
    </source>
</evidence>
<keyword evidence="3" id="KW-0547">Nucleotide-binding</keyword>
<evidence type="ECO:0000313" key="8">
    <source>
        <dbReference type="Proteomes" id="UP000290759"/>
    </source>
</evidence>
<name>A0A4Q2UB73_9HYPH</name>
<dbReference type="EMBL" id="QYBB01000008">
    <property type="protein sequence ID" value="RYC32326.1"/>
    <property type="molecule type" value="Genomic_DNA"/>
</dbReference>
<evidence type="ECO:0000256" key="2">
    <source>
        <dbReference type="ARBA" id="ARBA00022723"/>
    </source>
</evidence>
<keyword evidence="1" id="KW-0436">Ligase</keyword>
<reference evidence="7 8" key="2">
    <citation type="submission" date="2019-02" db="EMBL/GenBank/DDBJ databases">
        <title>'Lichenibacterium ramalinii' gen. nov. sp. nov., 'Lichenibacterium minor' gen. nov. sp. nov.</title>
        <authorList>
            <person name="Pankratov T."/>
        </authorList>
    </citation>
    <scope>NUCLEOTIDE SEQUENCE [LARGE SCALE GENOMIC DNA]</scope>
    <source>
        <strain evidence="7 8">RmlP026</strain>
    </source>
</reference>
<feature type="domain" description="Glutathionylspermidine synthase pre-ATP-grasp-like" evidence="6">
    <location>
        <begin position="17"/>
        <end position="81"/>
    </location>
</feature>
<protein>
    <recommendedName>
        <fullName evidence="6">Glutathionylspermidine synthase pre-ATP-grasp-like domain-containing protein</fullName>
    </recommendedName>
</protein>
<dbReference type="Pfam" id="PF03738">
    <property type="entry name" value="GSP_synth"/>
    <property type="match status" value="1"/>
</dbReference>
<dbReference type="SUPFAM" id="SSF56059">
    <property type="entry name" value="Glutathione synthetase ATP-binding domain-like"/>
    <property type="match status" value="1"/>
</dbReference>
<dbReference type="Proteomes" id="UP000290759">
    <property type="component" value="Unassembled WGS sequence"/>
</dbReference>
<accession>A0A4Q2UB73</accession>
<dbReference type="RefSeq" id="WP_129225948.1">
    <property type="nucleotide sequence ID" value="NZ_QYBB01000008.1"/>
</dbReference>
<evidence type="ECO:0000256" key="5">
    <source>
        <dbReference type="ARBA" id="ARBA00022842"/>
    </source>
</evidence>
<keyword evidence="8" id="KW-1185">Reference proteome</keyword>
<keyword evidence="5" id="KW-0460">Magnesium</keyword>
<comment type="caution">
    <text evidence="7">The sequence shown here is derived from an EMBL/GenBank/DDBJ whole genome shotgun (WGS) entry which is preliminary data.</text>
</comment>